<dbReference type="RefSeq" id="WP_018240996.1">
    <property type="nucleotide sequence ID" value="NZ_CP050085.1"/>
</dbReference>
<protein>
    <submittedName>
        <fullName evidence="1">Uncharacterized protein</fullName>
    </submittedName>
</protein>
<evidence type="ECO:0000313" key="1">
    <source>
        <dbReference type="EMBL" id="AOO93545.1"/>
    </source>
</evidence>
<dbReference type="AlphaFoldDB" id="A0A1B8R501"/>
<reference evidence="1" key="1">
    <citation type="journal article" date="2015" name="BMC Genomics">
        <title>Transcriptome profiling of a Rhizobium leguminosarum bv. trifolii rosR mutant reveals the role of the transcriptional regulator RosR in motility, synthesis of cell-surface components, and other cellular processes.</title>
        <authorList>
            <person name="Rachwal K."/>
            <person name="Matczynska E."/>
            <person name="Janczarek M."/>
        </authorList>
    </citation>
    <scope>NUCLEOTIDE SEQUENCE</scope>
    <source>
        <strain evidence="1">Rt24.2</strain>
    </source>
</reference>
<reference evidence="1" key="2">
    <citation type="journal article" date="2016" name="Front. Microbiol.">
        <title>The Regulatory Protein RosR Affects Rhizobium leguminosarum bv. trifolii Protein Profiles, Cell Surface Properties, and Symbiosis with Clover.</title>
        <authorList>
            <person name="Rachwal K."/>
            <person name="Boguszewska A."/>
            <person name="Kopcinska J."/>
            <person name="Karas M."/>
            <person name="Tchorzewski M."/>
            <person name="Janczarek M."/>
        </authorList>
    </citation>
    <scope>NUCLEOTIDE SEQUENCE</scope>
    <source>
        <strain evidence="1">Rt24.2</strain>
    </source>
</reference>
<proteinExistence type="predicted"/>
<sequence length="72" mass="8321">MRSEIEITDEVIEAGLDAITEFYDPWEEKLPKDMFPAAIRSILVAVSRVVRERHPELPQFVVSEDESSRYPS</sequence>
<name>A0A1B8R501_RHILT</name>
<dbReference type="EMBL" id="KX491181">
    <property type="protein sequence ID" value="AOO93545.1"/>
    <property type="molecule type" value="Genomic_DNA"/>
</dbReference>
<organism evidence="1">
    <name type="scientific">Rhizobium leguminosarum bv. trifolii</name>
    <dbReference type="NCBI Taxonomy" id="386"/>
    <lineage>
        <taxon>Bacteria</taxon>
        <taxon>Pseudomonadati</taxon>
        <taxon>Pseudomonadota</taxon>
        <taxon>Alphaproteobacteria</taxon>
        <taxon>Hyphomicrobiales</taxon>
        <taxon>Rhizobiaceae</taxon>
        <taxon>Rhizobium/Agrobacterium group</taxon>
        <taxon>Rhizobium</taxon>
    </lineage>
</organism>
<accession>A0A1B8R501</accession>
<dbReference type="GeneID" id="61422681"/>